<dbReference type="InterPro" id="IPR016181">
    <property type="entry name" value="Acyl_CoA_acyltransferase"/>
</dbReference>
<comment type="caution">
    <text evidence="4">The sequence shown here is derived from an EMBL/GenBank/DDBJ whole genome shotgun (WGS) entry which is preliminary data.</text>
</comment>
<dbReference type="EMBL" id="JBEZAE010000007">
    <property type="protein sequence ID" value="MEU7071350.1"/>
    <property type="molecule type" value="Genomic_DNA"/>
</dbReference>
<dbReference type="Gene3D" id="3.40.630.30">
    <property type="match status" value="1"/>
</dbReference>
<evidence type="ECO:0000259" key="3">
    <source>
        <dbReference type="PROSITE" id="PS51186"/>
    </source>
</evidence>
<dbReference type="InterPro" id="IPR050832">
    <property type="entry name" value="Bact_Acetyltransf"/>
</dbReference>
<dbReference type="EC" id="2.3.1.-" evidence="4"/>
<protein>
    <submittedName>
        <fullName evidence="4">GNAT family N-acetyltransferase</fullName>
        <ecNumber evidence="4">2.3.1.-</ecNumber>
    </submittedName>
</protein>
<dbReference type="Proteomes" id="UP001551329">
    <property type="component" value="Unassembled WGS sequence"/>
</dbReference>
<feature type="domain" description="N-acetyltransferase" evidence="3">
    <location>
        <begin position="149"/>
        <end position="288"/>
    </location>
</feature>
<dbReference type="Pfam" id="PF00583">
    <property type="entry name" value="Acetyltransf_1"/>
    <property type="match status" value="1"/>
</dbReference>
<dbReference type="InterPro" id="IPR000182">
    <property type="entry name" value="GNAT_dom"/>
</dbReference>
<reference evidence="4 5" key="1">
    <citation type="submission" date="2024-06" db="EMBL/GenBank/DDBJ databases">
        <title>The Natural Products Discovery Center: Release of the First 8490 Sequenced Strains for Exploring Actinobacteria Biosynthetic Diversity.</title>
        <authorList>
            <person name="Kalkreuter E."/>
            <person name="Kautsar S.A."/>
            <person name="Yang D."/>
            <person name="Bader C.D."/>
            <person name="Teijaro C.N."/>
            <person name="Fluegel L."/>
            <person name="Davis C.M."/>
            <person name="Simpson J.R."/>
            <person name="Lauterbach L."/>
            <person name="Steele A.D."/>
            <person name="Gui C."/>
            <person name="Meng S."/>
            <person name="Li G."/>
            <person name="Viehrig K."/>
            <person name="Ye F."/>
            <person name="Su P."/>
            <person name="Kiefer A.F."/>
            <person name="Nichols A."/>
            <person name="Cepeda A.J."/>
            <person name="Yan W."/>
            <person name="Fan B."/>
            <person name="Jiang Y."/>
            <person name="Adhikari A."/>
            <person name="Zheng C.-J."/>
            <person name="Schuster L."/>
            <person name="Cowan T.M."/>
            <person name="Smanski M.J."/>
            <person name="Chevrette M.G."/>
            <person name="De Carvalho L.P.S."/>
            <person name="Shen B."/>
        </authorList>
    </citation>
    <scope>NUCLEOTIDE SEQUENCE [LARGE SCALE GENOMIC DNA]</scope>
    <source>
        <strain evidence="4 5">NPDC045974</strain>
    </source>
</reference>
<accession>A0ABV3C9B1</accession>
<name>A0ABV3C9B1_9ACTN</name>
<dbReference type="RefSeq" id="WP_358475215.1">
    <property type="nucleotide sequence ID" value="NZ_JBEZAE010000007.1"/>
</dbReference>
<proteinExistence type="predicted"/>
<evidence type="ECO:0000256" key="2">
    <source>
        <dbReference type="ARBA" id="ARBA00023315"/>
    </source>
</evidence>
<keyword evidence="2 4" id="KW-0012">Acyltransferase</keyword>
<evidence type="ECO:0000313" key="4">
    <source>
        <dbReference type="EMBL" id="MEU7071350.1"/>
    </source>
</evidence>
<dbReference type="PROSITE" id="PS51186">
    <property type="entry name" value="GNAT"/>
    <property type="match status" value="1"/>
</dbReference>
<sequence length="288" mass="30784">MAIVLGTPEVDGLGRAVGALREWQDDGAPFQLHPGDVGWFWRSGGEATAAAVRTWSRDGRILAVGLLDGPGLLRLTIAQDALRDEELARRLVDDVTEPERGVLPEGPANIDAPTGALIHDLLPGSGWNTDEPWTPLRRDLSEEVPDPGLRIEVARPERAHVYAAVHRAAFDGSPFTEDRWHAMAAGLPFADARCLVAYDDEDHAVAAVTVWSAGPGRPGLLEPMGVHRAHRRRGHGRAITLAAAAALQELGASTALVCTPSSNTGAVAAYESAGFRPSPEVRDWHRAA</sequence>
<dbReference type="PANTHER" id="PTHR43877">
    <property type="entry name" value="AMINOALKYLPHOSPHONATE N-ACETYLTRANSFERASE-RELATED-RELATED"/>
    <property type="match status" value="1"/>
</dbReference>
<keyword evidence="1 4" id="KW-0808">Transferase</keyword>
<evidence type="ECO:0000313" key="5">
    <source>
        <dbReference type="Proteomes" id="UP001551329"/>
    </source>
</evidence>
<evidence type="ECO:0000256" key="1">
    <source>
        <dbReference type="ARBA" id="ARBA00022679"/>
    </source>
</evidence>
<keyword evidence="5" id="KW-1185">Reference proteome</keyword>
<dbReference type="SUPFAM" id="SSF55729">
    <property type="entry name" value="Acyl-CoA N-acyltransferases (Nat)"/>
    <property type="match status" value="1"/>
</dbReference>
<organism evidence="4 5">
    <name type="scientific">Streptomyces narbonensis</name>
    <dbReference type="NCBI Taxonomy" id="67333"/>
    <lineage>
        <taxon>Bacteria</taxon>
        <taxon>Bacillati</taxon>
        <taxon>Actinomycetota</taxon>
        <taxon>Actinomycetes</taxon>
        <taxon>Kitasatosporales</taxon>
        <taxon>Streptomycetaceae</taxon>
        <taxon>Streptomyces</taxon>
    </lineage>
</organism>
<gene>
    <name evidence="4" type="ORF">AB0A88_14545</name>
</gene>
<dbReference type="GO" id="GO:0016746">
    <property type="term" value="F:acyltransferase activity"/>
    <property type="evidence" value="ECO:0007669"/>
    <property type="project" value="UniProtKB-KW"/>
</dbReference>